<evidence type="ECO:0008006" key="4">
    <source>
        <dbReference type="Google" id="ProtNLM"/>
    </source>
</evidence>
<gene>
    <name evidence="2" type="ordered locus">HCH_04211</name>
</gene>
<name>Q2SEK6_HAHCH</name>
<organism evidence="2 3">
    <name type="scientific">Hahella chejuensis (strain KCTC 2396)</name>
    <dbReference type="NCBI Taxonomy" id="349521"/>
    <lineage>
        <taxon>Bacteria</taxon>
        <taxon>Pseudomonadati</taxon>
        <taxon>Pseudomonadota</taxon>
        <taxon>Gammaproteobacteria</taxon>
        <taxon>Oceanospirillales</taxon>
        <taxon>Hahellaceae</taxon>
        <taxon>Hahella</taxon>
    </lineage>
</organism>
<proteinExistence type="predicted"/>
<dbReference type="eggNOG" id="COG2370">
    <property type="taxonomic scope" value="Bacteria"/>
</dbReference>
<dbReference type="Proteomes" id="UP000000238">
    <property type="component" value="Chromosome"/>
</dbReference>
<keyword evidence="3" id="KW-1185">Reference proteome</keyword>
<dbReference type="HOGENOM" id="CLU_043645_3_0_6"/>
<sequence>MSAFRFAFAALFVLLTAPAWAHQAGVTDTAVQIGASKVKVVYTAPEAEFAADSVIASRSEAMTALVGAGFPLRNGDRACVLIDARSQTLEQIASRQFAMLYDCGSDIGVLTVGYLLLQNNAEHKNFVRIVLADRTATVVFDSARRTQEIPVAQSLRAWSKTLTDDFMGNLGGSSGMSQYSDYFMLGLEHIVFGFDHLLFLLGLLLLPLGWKQLAALTTSFTVAHSITLAVSVLNWISPPMMWVEAGIALSLVYVALENLWELSGEPSPKNISARWKRRLLVTFSFGLIHGFGFSYILREIGLGDQLAGALMSFNLGVEAGQIAIVTAAYALIYYGMKDWNLLRMARVGSLFVAAMGGYWLVERLVA</sequence>
<dbReference type="OrthoDB" id="9808870at2"/>
<dbReference type="Pfam" id="PF13795">
    <property type="entry name" value="HupE_UreJ_2"/>
    <property type="match status" value="1"/>
</dbReference>
<accession>Q2SEK6</accession>
<protein>
    <recommendedName>
        <fullName evidence="4">HupE / UreJ protein</fullName>
    </recommendedName>
</protein>
<evidence type="ECO:0000313" key="2">
    <source>
        <dbReference type="EMBL" id="ABC30918.1"/>
    </source>
</evidence>
<evidence type="ECO:0000256" key="1">
    <source>
        <dbReference type="SAM" id="SignalP"/>
    </source>
</evidence>
<dbReference type="AlphaFoldDB" id="Q2SEK6"/>
<dbReference type="InterPro" id="IPR032809">
    <property type="entry name" value="Put_HupE_UreJ"/>
</dbReference>
<dbReference type="STRING" id="349521.HCH_04211"/>
<dbReference type="EMBL" id="CP000155">
    <property type="protein sequence ID" value="ABC30918.1"/>
    <property type="molecule type" value="Genomic_DNA"/>
</dbReference>
<evidence type="ECO:0000313" key="3">
    <source>
        <dbReference type="Proteomes" id="UP000000238"/>
    </source>
</evidence>
<feature type="chain" id="PRO_5004215467" description="HupE / UreJ protein" evidence="1">
    <location>
        <begin position="22"/>
        <end position="366"/>
    </location>
</feature>
<reference evidence="2 3" key="1">
    <citation type="journal article" date="2005" name="Nucleic Acids Res.">
        <title>Genomic blueprint of Hahella chejuensis, a marine microbe producing an algicidal agent.</title>
        <authorList>
            <person name="Jeong H."/>
            <person name="Yim J.H."/>
            <person name="Lee C."/>
            <person name="Choi S.-H."/>
            <person name="Park Y.K."/>
            <person name="Yoon S.H."/>
            <person name="Hur C.-G."/>
            <person name="Kang H.-Y."/>
            <person name="Kim D."/>
            <person name="Lee H.H."/>
            <person name="Park K.H."/>
            <person name="Park S.-H."/>
            <person name="Park H.-S."/>
            <person name="Lee H.K."/>
            <person name="Oh T.K."/>
            <person name="Kim J.F."/>
        </authorList>
    </citation>
    <scope>NUCLEOTIDE SEQUENCE [LARGE SCALE GENOMIC DNA]</scope>
    <source>
        <strain evidence="2 3">KCTC 2396</strain>
    </source>
</reference>
<feature type="signal peptide" evidence="1">
    <location>
        <begin position="1"/>
        <end position="21"/>
    </location>
</feature>
<keyword evidence="1" id="KW-0732">Signal</keyword>
<dbReference type="KEGG" id="hch:HCH_04211"/>
<dbReference type="RefSeq" id="WP_011397985.1">
    <property type="nucleotide sequence ID" value="NC_007645.1"/>
</dbReference>